<dbReference type="Gene3D" id="1.10.287.110">
    <property type="entry name" value="DnaJ domain"/>
    <property type="match status" value="1"/>
</dbReference>
<dbReference type="PANTHER" id="PTHR44873">
    <property type="entry name" value="DNAJ HOMOLOG SUBFAMILY C MEMBER 30, MITOCHONDRIAL"/>
    <property type="match status" value="1"/>
</dbReference>
<sequence length="74" mass="8634">MLRKKVKDTTYYDILNVPVDASTTEIKKAYYQLALTYHPDKNDAFSAAEHFTQINDIYRILTNDELRAIYDQTG</sequence>
<evidence type="ECO:0000259" key="1">
    <source>
        <dbReference type="PROSITE" id="PS50076"/>
    </source>
</evidence>
<dbReference type="Pfam" id="PF00226">
    <property type="entry name" value="DnaJ"/>
    <property type="match status" value="1"/>
</dbReference>
<evidence type="ECO:0000313" key="3">
    <source>
        <dbReference type="Proteomes" id="UP000095751"/>
    </source>
</evidence>
<dbReference type="InterPro" id="IPR036869">
    <property type="entry name" value="J_dom_sf"/>
</dbReference>
<dbReference type="EMBL" id="KV784359">
    <property type="protein sequence ID" value="OEU15375.1"/>
    <property type="molecule type" value="Genomic_DNA"/>
</dbReference>
<dbReference type="OrthoDB" id="39231at2759"/>
<keyword evidence="3" id="KW-1185">Reference proteome</keyword>
<dbReference type="PROSITE" id="PS50076">
    <property type="entry name" value="DNAJ_2"/>
    <property type="match status" value="1"/>
</dbReference>
<feature type="non-terminal residue" evidence="2">
    <location>
        <position position="74"/>
    </location>
</feature>
<dbReference type="InParanoid" id="A0A1E7FBE8"/>
<accession>A0A1E7FBE8</accession>
<dbReference type="InterPro" id="IPR053025">
    <property type="entry name" value="Mito_ATP_Synthase-Asso"/>
</dbReference>
<dbReference type="SUPFAM" id="SSF46565">
    <property type="entry name" value="Chaperone J-domain"/>
    <property type="match status" value="1"/>
</dbReference>
<evidence type="ECO:0000313" key="2">
    <source>
        <dbReference type="EMBL" id="OEU15375.1"/>
    </source>
</evidence>
<gene>
    <name evidence="2" type="ORF">FRACYDRAFT_187163</name>
</gene>
<organism evidence="2 3">
    <name type="scientific">Fragilariopsis cylindrus CCMP1102</name>
    <dbReference type="NCBI Taxonomy" id="635003"/>
    <lineage>
        <taxon>Eukaryota</taxon>
        <taxon>Sar</taxon>
        <taxon>Stramenopiles</taxon>
        <taxon>Ochrophyta</taxon>
        <taxon>Bacillariophyta</taxon>
        <taxon>Bacillariophyceae</taxon>
        <taxon>Bacillariophycidae</taxon>
        <taxon>Bacillariales</taxon>
        <taxon>Bacillariaceae</taxon>
        <taxon>Fragilariopsis</taxon>
    </lineage>
</organism>
<dbReference type="CDD" id="cd06257">
    <property type="entry name" value="DnaJ"/>
    <property type="match status" value="1"/>
</dbReference>
<protein>
    <submittedName>
        <fullName evidence="2">J-domain Dnj-12-like protein</fullName>
    </submittedName>
</protein>
<feature type="domain" description="J" evidence="1">
    <location>
        <begin position="10"/>
        <end position="74"/>
    </location>
</feature>
<dbReference type="PRINTS" id="PR00625">
    <property type="entry name" value="JDOMAIN"/>
</dbReference>
<dbReference type="Proteomes" id="UP000095751">
    <property type="component" value="Unassembled WGS sequence"/>
</dbReference>
<reference evidence="2 3" key="1">
    <citation type="submission" date="2016-09" db="EMBL/GenBank/DDBJ databases">
        <title>Extensive genetic diversity and differential bi-allelic expression allows diatom success in the polar Southern Ocean.</title>
        <authorList>
            <consortium name="DOE Joint Genome Institute"/>
            <person name="Mock T."/>
            <person name="Otillar R.P."/>
            <person name="Strauss J."/>
            <person name="Dupont C."/>
            <person name="Frickenhaus S."/>
            <person name="Maumus F."/>
            <person name="Mcmullan M."/>
            <person name="Sanges R."/>
            <person name="Schmutz J."/>
            <person name="Toseland A."/>
            <person name="Valas R."/>
            <person name="Veluchamy A."/>
            <person name="Ward B.J."/>
            <person name="Allen A."/>
            <person name="Barry K."/>
            <person name="Falciatore A."/>
            <person name="Ferrante M."/>
            <person name="Fortunato A.E."/>
            <person name="Gloeckner G."/>
            <person name="Gruber A."/>
            <person name="Hipkin R."/>
            <person name="Janech M."/>
            <person name="Kroth P."/>
            <person name="Leese F."/>
            <person name="Lindquist E."/>
            <person name="Lyon B.R."/>
            <person name="Martin J."/>
            <person name="Mayer C."/>
            <person name="Parker M."/>
            <person name="Quesneville H."/>
            <person name="Raymond J."/>
            <person name="Uhlig C."/>
            <person name="Valentin K.U."/>
            <person name="Worden A.Z."/>
            <person name="Armbrust E.V."/>
            <person name="Bowler C."/>
            <person name="Green B."/>
            <person name="Moulton V."/>
            <person name="Van Oosterhout C."/>
            <person name="Grigoriev I."/>
        </authorList>
    </citation>
    <scope>NUCLEOTIDE SEQUENCE [LARGE SCALE GENOMIC DNA]</scope>
    <source>
        <strain evidence="2 3">CCMP1102</strain>
    </source>
</reference>
<dbReference type="KEGG" id="fcy:FRACYDRAFT_187163"/>
<dbReference type="InterPro" id="IPR001623">
    <property type="entry name" value="DnaJ_domain"/>
</dbReference>
<name>A0A1E7FBE8_9STRA</name>
<dbReference type="AlphaFoldDB" id="A0A1E7FBE8"/>
<dbReference type="SMART" id="SM00271">
    <property type="entry name" value="DnaJ"/>
    <property type="match status" value="1"/>
</dbReference>
<dbReference type="PANTHER" id="PTHR44873:SF1">
    <property type="entry name" value="DNAJ HOMOLOG SUBFAMILY C MEMBER 30, MITOCHONDRIAL"/>
    <property type="match status" value="1"/>
</dbReference>
<proteinExistence type="predicted"/>